<organism evidence="12">
    <name type="scientific">marine metagenome</name>
    <dbReference type="NCBI Taxonomy" id="408172"/>
    <lineage>
        <taxon>unclassified sequences</taxon>
        <taxon>metagenomes</taxon>
        <taxon>ecological metagenomes</taxon>
    </lineage>
</organism>
<gene>
    <name evidence="12" type="ORF">METZ01_LOCUS75858</name>
</gene>
<keyword evidence="9" id="KW-0786">Thiamine pyrophosphate</keyword>
<evidence type="ECO:0000259" key="10">
    <source>
        <dbReference type="Pfam" id="PF02775"/>
    </source>
</evidence>
<dbReference type="GO" id="GO:0051536">
    <property type="term" value="F:iron-sulfur cluster binding"/>
    <property type="evidence" value="ECO:0007669"/>
    <property type="project" value="UniProtKB-KW"/>
</dbReference>
<comment type="cofactor">
    <cofactor evidence="1">
        <name>Mg(2+)</name>
        <dbReference type="ChEBI" id="CHEBI:18420"/>
    </cofactor>
</comment>
<evidence type="ECO:0000256" key="6">
    <source>
        <dbReference type="ARBA" id="ARBA00023002"/>
    </source>
</evidence>
<protein>
    <recommendedName>
        <fullName evidence="13">Thiamine pyrophosphate enzyme TPP-binding domain-containing protein</fullName>
    </recommendedName>
</protein>
<evidence type="ECO:0000256" key="8">
    <source>
        <dbReference type="ARBA" id="ARBA00023014"/>
    </source>
</evidence>
<evidence type="ECO:0000256" key="9">
    <source>
        <dbReference type="ARBA" id="ARBA00023052"/>
    </source>
</evidence>
<evidence type="ECO:0000256" key="3">
    <source>
        <dbReference type="ARBA" id="ARBA00001966"/>
    </source>
</evidence>
<dbReference type="Pfam" id="PF12367">
    <property type="entry name" value="PFO_beta_C"/>
    <property type="match status" value="1"/>
</dbReference>
<dbReference type="InterPro" id="IPR051457">
    <property type="entry name" value="2-oxoacid:Fd_oxidoreductase"/>
</dbReference>
<dbReference type="GO" id="GO:0045333">
    <property type="term" value="P:cellular respiration"/>
    <property type="evidence" value="ECO:0007669"/>
    <property type="project" value="UniProtKB-ARBA"/>
</dbReference>
<keyword evidence="6" id="KW-0560">Oxidoreductase</keyword>
<dbReference type="Gene3D" id="3.40.50.970">
    <property type="match status" value="1"/>
</dbReference>
<evidence type="ECO:0000256" key="7">
    <source>
        <dbReference type="ARBA" id="ARBA00023004"/>
    </source>
</evidence>
<dbReference type="SUPFAM" id="SSF52518">
    <property type="entry name" value="Thiamin diphosphate-binding fold (THDP-binding)"/>
    <property type="match status" value="1"/>
</dbReference>
<comment type="cofactor">
    <cofactor evidence="2">
        <name>thiamine diphosphate</name>
        <dbReference type="ChEBI" id="CHEBI:58937"/>
    </cofactor>
</comment>
<sequence>MSETKIVEPTTETSSKDFKGKVDPDWCPGCGDFSVLKSLQVVVSSLGLRPHEVVTISGIGCSSNFPGFFNAYGMHTLHGRSLAVATGVKMANHEMTVICTGGDGDGYGIGGNHFTHISRRNVDLTYLVMNNQIYGLTTGQISPTSEIGMKTKSTPFGNVEKPLNPITQAIMNGATFVARGYSGDQKHLQMLMKEAIQHHGFSLIDIFSPCVTFNHDNDYAFFRPRVRKLEDEGHNPEDWKSACEKALMWGDEIYIGKFLHVQRPTLDDQEPVLEEGGPITHRPVAITNEQSETIIKRMM</sequence>
<comment type="cofactor">
    <cofactor evidence="3">
        <name>[4Fe-4S] cluster</name>
        <dbReference type="ChEBI" id="CHEBI:49883"/>
    </cofactor>
</comment>
<evidence type="ECO:0000256" key="2">
    <source>
        <dbReference type="ARBA" id="ARBA00001964"/>
    </source>
</evidence>
<dbReference type="PANTHER" id="PTHR48084">
    <property type="entry name" value="2-OXOGLUTARATE OXIDOREDUCTASE SUBUNIT KORB-RELATED"/>
    <property type="match status" value="1"/>
</dbReference>
<evidence type="ECO:0000256" key="5">
    <source>
        <dbReference type="ARBA" id="ARBA00022842"/>
    </source>
</evidence>
<dbReference type="NCBIfam" id="TIGR02177">
    <property type="entry name" value="PorB_KorB"/>
    <property type="match status" value="1"/>
</dbReference>
<proteinExistence type="predicted"/>
<dbReference type="AlphaFoldDB" id="A0A381U4K9"/>
<dbReference type="CDD" id="cd03375">
    <property type="entry name" value="TPP_OGFOR"/>
    <property type="match status" value="1"/>
</dbReference>
<keyword evidence="8" id="KW-0411">Iron-sulfur</keyword>
<name>A0A381U4K9_9ZZZZ</name>
<keyword evidence="7" id="KW-0408">Iron</keyword>
<feature type="domain" description="Thiamine pyrophosphate enzyme TPP-binding" evidence="10">
    <location>
        <begin position="60"/>
        <end position="206"/>
    </location>
</feature>
<keyword evidence="4" id="KW-0479">Metal-binding</keyword>
<dbReference type="PANTHER" id="PTHR48084:SF4">
    <property type="entry name" value="2-OXOGLUTARATE OXIDOREDUCTASE SUBUNIT KORB"/>
    <property type="match status" value="1"/>
</dbReference>
<dbReference type="GO" id="GO:0016625">
    <property type="term" value="F:oxidoreductase activity, acting on the aldehyde or oxo group of donors, iron-sulfur protein as acceptor"/>
    <property type="evidence" value="ECO:0007669"/>
    <property type="project" value="UniProtKB-ARBA"/>
</dbReference>
<evidence type="ECO:0008006" key="13">
    <source>
        <dbReference type="Google" id="ProtNLM"/>
    </source>
</evidence>
<reference evidence="12" key="1">
    <citation type="submission" date="2018-05" db="EMBL/GenBank/DDBJ databases">
        <authorList>
            <person name="Lanie J.A."/>
            <person name="Ng W.-L."/>
            <person name="Kazmierczak K.M."/>
            <person name="Andrzejewski T.M."/>
            <person name="Davidsen T.M."/>
            <person name="Wayne K.J."/>
            <person name="Tettelin H."/>
            <person name="Glass J.I."/>
            <person name="Rusch D."/>
            <person name="Podicherti R."/>
            <person name="Tsui H.-C.T."/>
            <person name="Winkler M.E."/>
        </authorList>
    </citation>
    <scope>NUCLEOTIDE SEQUENCE</scope>
</reference>
<accession>A0A381U4K9</accession>
<evidence type="ECO:0000313" key="12">
    <source>
        <dbReference type="EMBL" id="SVA23004.1"/>
    </source>
</evidence>
<dbReference type="InterPro" id="IPR032686">
    <property type="entry name" value="PFO_beta_C"/>
</dbReference>
<dbReference type="EMBL" id="UINC01005700">
    <property type="protein sequence ID" value="SVA23004.1"/>
    <property type="molecule type" value="Genomic_DNA"/>
</dbReference>
<dbReference type="InterPro" id="IPR011896">
    <property type="entry name" value="OFOB"/>
</dbReference>
<keyword evidence="5" id="KW-0460">Magnesium</keyword>
<dbReference type="Pfam" id="PF02775">
    <property type="entry name" value="TPP_enzyme_C"/>
    <property type="match status" value="1"/>
</dbReference>
<evidence type="ECO:0000256" key="1">
    <source>
        <dbReference type="ARBA" id="ARBA00001946"/>
    </source>
</evidence>
<dbReference type="InterPro" id="IPR029061">
    <property type="entry name" value="THDP-binding"/>
</dbReference>
<feature type="domain" description="Pyruvate ferredoxin oxidoreductase beta subunit C-terminal" evidence="11">
    <location>
        <begin position="210"/>
        <end position="274"/>
    </location>
</feature>
<dbReference type="GO" id="GO:0046872">
    <property type="term" value="F:metal ion binding"/>
    <property type="evidence" value="ECO:0007669"/>
    <property type="project" value="UniProtKB-KW"/>
</dbReference>
<evidence type="ECO:0000259" key="11">
    <source>
        <dbReference type="Pfam" id="PF12367"/>
    </source>
</evidence>
<dbReference type="GO" id="GO:0030976">
    <property type="term" value="F:thiamine pyrophosphate binding"/>
    <property type="evidence" value="ECO:0007669"/>
    <property type="project" value="InterPro"/>
</dbReference>
<evidence type="ECO:0000256" key="4">
    <source>
        <dbReference type="ARBA" id="ARBA00022723"/>
    </source>
</evidence>
<dbReference type="InterPro" id="IPR011766">
    <property type="entry name" value="TPP_enzyme_TPP-bd"/>
</dbReference>